<dbReference type="EMBL" id="MCGT01000001">
    <property type="protein sequence ID" value="ORX62618.1"/>
    <property type="molecule type" value="Genomic_DNA"/>
</dbReference>
<dbReference type="PROSITE" id="PS50010">
    <property type="entry name" value="DH_2"/>
    <property type="match status" value="1"/>
</dbReference>
<dbReference type="OrthoDB" id="2282447at2759"/>
<dbReference type="InterPro" id="IPR051092">
    <property type="entry name" value="FYVE_RhoGEF_PH"/>
</dbReference>
<sequence length="1112" mass="125274">MPGLKVFEHTLKEHGFASEYLLNKEKEFKCDELDNELLQQTRQPLAQTIDIVIPRSSSTKPRQKLLNILGSHYAPILPTTDNDESVPSHEFVDNEEKREYMINELIKTEENFINKLRTLVTQVVVPIKRRVSDNAASKSGILSKYMCTNIFVNLESILEFHEQFYEDLTQGDFATACASHFFKLDHVHRHYLFKVNESIKFHKDQMRENERYKMFIKRVTSDPSFGEFQVHELLNYPWKRIVVYPMLIKDLRNLTSQSHLDFDKLTKAYGYANRAASVHQDAATHCATTCHRLYNFIRRAPDDVIKQKRNLIDHLDAVELDPVTGKLENYVTLFLLTDKILVAKRVENVKGADISNDNPINSFTGLTKNSKREKTKFKFAGWIGLQQVEMLRNPADNADTFVIRASADFQDEIKKDDVKRNDKYFQNGAHLFSCQKHVDHLIPWKDNMARFVDQFYKTQSVLRQKGDHDATYCRMWKDISHIYSNVFDLESYKKQTVKNNVLLVFADHELDLGSLLDSSSSAPWIIGLVRPDQHGLKLNVFTKVALTCLFDDNSAPSAHEVGPIDFATVLLNNLIACERKLRCSSTFKSINDTMEEQEADQRPSRFLSRSKRGSLSRSNSITNLGKLLSRSRSQSPSSLLSRVIPTVSKSTPSQGNSTTTSLPEPEKKSKRPRALSLSNDSSTRIGPFHLKPSTSSSSRRKHSFDGSFFKPSASSSTAAATVNTTAPSQPASAPSPTPSPSQPLAYMTRHRHSMSIFPTLRSSSPSPVQPSELPSPAYLTQQKGSTTVTSTPASAQLDTSNQRQLLAILQSALKPSTVSPSLTATVNPHHHKELLTQRRFSEALFTSPTSLAHSNTSSMSSSPVSSNSPSLPRPQSPATPLGTRSTRSSFSNTLSSYTSQSSRSTLSLEELDQAKSPYIRLLNTDASAFVNQQHDNSLQDDEVVRKVITDAAVSYRHPKSLAPPSDLTLPSMQSSHSTASSCTITPSRLMEKDTSADPNCQFFMDKKSLLGTQIQRVSERLPQHDADADMLNDLYQDTMDEAVSLITKQRMELEEIQQLLSSYRSQRQQANMGAIKTPSLKPMATSESADALFKRRLKETEAEREYWRRRAR</sequence>
<dbReference type="SMART" id="SM00325">
    <property type="entry name" value="RhoGEF"/>
    <property type="match status" value="1"/>
</dbReference>
<feature type="compositionally biased region" description="Low complexity" evidence="1">
    <location>
        <begin position="854"/>
        <end position="870"/>
    </location>
</feature>
<comment type="caution">
    <text evidence="3">The sequence shown here is derived from an EMBL/GenBank/DDBJ whole genome shotgun (WGS) entry which is preliminary data.</text>
</comment>
<reference evidence="3 4" key="1">
    <citation type="submission" date="2016-07" db="EMBL/GenBank/DDBJ databases">
        <title>Pervasive Adenine N6-methylation of Active Genes in Fungi.</title>
        <authorList>
            <consortium name="DOE Joint Genome Institute"/>
            <person name="Mondo S.J."/>
            <person name="Dannebaum R.O."/>
            <person name="Kuo R.C."/>
            <person name="Labutti K."/>
            <person name="Haridas S."/>
            <person name="Kuo A."/>
            <person name="Salamov A."/>
            <person name="Ahrendt S.R."/>
            <person name="Lipzen A."/>
            <person name="Sullivan W."/>
            <person name="Andreopoulos W.B."/>
            <person name="Clum A."/>
            <person name="Lindquist E."/>
            <person name="Daum C."/>
            <person name="Ramamoorthy G.K."/>
            <person name="Gryganskyi A."/>
            <person name="Culley D."/>
            <person name="Magnuson J.K."/>
            <person name="James T.Y."/>
            <person name="O'Malley M.A."/>
            <person name="Stajich J.E."/>
            <person name="Spatafora J.W."/>
            <person name="Visel A."/>
            <person name="Grigoriev I.V."/>
        </authorList>
    </citation>
    <scope>NUCLEOTIDE SEQUENCE [LARGE SCALE GENOMIC DNA]</scope>
    <source>
        <strain evidence="3 4">NRRL 3301</strain>
    </source>
</reference>
<feature type="compositionally biased region" description="Polar residues" evidence="1">
    <location>
        <begin position="968"/>
        <end position="985"/>
    </location>
</feature>
<evidence type="ECO:0000313" key="3">
    <source>
        <dbReference type="EMBL" id="ORX62618.1"/>
    </source>
</evidence>
<feature type="region of interest" description="Disordered" evidence="1">
    <location>
        <begin position="594"/>
        <end position="745"/>
    </location>
</feature>
<feature type="compositionally biased region" description="Polar residues" evidence="1">
    <location>
        <begin position="778"/>
        <end position="797"/>
    </location>
</feature>
<proteinExistence type="predicted"/>
<evidence type="ECO:0000259" key="2">
    <source>
        <dbReference type="PROSITE" id="PS50010"/>
    </source>
</evidence>
<feature type="compositionally biased region" description="Low complexity" evidence="1">
    <location>
        <begin position="627"/>
        <end position="642"/>
    </location>
</feature>
<organism evidence="3 4">
    <name type="scientific">Hesseltinella vesiculosa</name>
    <dbReference type="NCBI Taxonomy" id="101127"/>
    <lineage>
        <taxon>Eukaryota</taxon>
        <taxon>Fungi</taxon>
        <taxon>Fungi incertae sedis</taxon>
        <taxon>Mucoromycota</taxon>
        <taxon>Mucoromycotina</taxon>
        <taxon>Mucoromycetes</taxon>
        <taxon>Mucorales</taxon>
        <taxon>Cunninghamellaceae</taxon>
        <taxon>Hesseltinella</taxon>
    </lineage>
</organism>
<dbReference type="InterPro" id="IPR035899">
    <property type="entry name" value="DBL_dom_sf"/>
</dbReference>
<dbReference type="InterPro" id="IPR000219">
    <property type="entry name" value="DH_dom"/>
</dbReference>
<dbReference type="PANTHER" id="PTHR12673">
    <property type="entry name" value="FACIOGENITAL DYSPLASIA PROTEIN"/>
    <property type="match status" value="1"/>
</dbReference>
<protein>
    <recommendedName>
        <fullName evidence="2">DH domain-containing protein</fullName>
    </recommendedName>
</protein>
<feature type="region of interest" description="Disordered" evidence="1">
    <location>
        <begin position="850"/>
        <end position="908"/>
    </location>
</feature>
<dbReference type="Pfam" id="PF00621">
    <property type="entry name" value="RhoGEF"/>
    <property type="match status" value="1"/>
</dbReference>
<dbReference type="AlphaFoldDB" id="A0A1X2GX12"/>
<dbReference type="Gene3D" id="1.20.900.10">
    <property type="entry name" value="Dbl homology (DH) domain"/>
    <property type="match status" value="1"/>
</dbReference>
<feature type="compositionally biased region" description="Low complexity" evidence="1">
    <location>
        <begin position="883"/>
        <end position="908"/>
    </location>
</feature>
<dbReference type="Proteomes" id="UP000242146">
    <property type="component" value="Unassembled WGS sequence"/>
</dbReference>
<gene>
    <name evidence="3" type="ORF">DM01DRAFT_1330746</name>
</gene>
<keyword evidence="4" id="KW-1185">Reference proteome</keyword>
<feature type="domain" description="DH" evidence="2">
    <location>
        <begin position="97"/>
        <end position="282"/>
    </location>
</feature>
<feature type="compositionally biased region" description="Polar residues" evidence="1">
    <location>
        <begin position="647"/>
        <end position="662"/>
    </location>
</feature>
<evidence type="ECO:0000313" key="4">
    <source>
        <dbReference type="Proteomes" id="UP000242146"/>
    </source>
</evidence>
<dbReference type="GO" id="GO:0005085">
    <property type="term" value="F:guanyl-nucleotide exchange factor activity"/>
    <property type="evidence" value="ECO:0007669"/>
    <property type="project" value="InterPro"/>
</dbReference>
<feature type="region of interest" description="Disordered" evidence="1">
    <location>
        <begin position="757"/>
        <end position="797"/>
    </location>
</feature>
<dbReference type="SUPFAM" id="SSF48065">
    <property type="entry name" value="DBL homology domain (DH-domain)"/>
    <property type="match status" value="1"/>
</dbReference>
<accession>A0A1X2GX12</accession>
<evidence type="ECO:0000256" key="1">
    <source>
        <dbReference type="SAM" id="MobiDB-lite"/>
    </source>
</evidence>
<feature type="region of interest" description="Disordered" evidence="1">
    <location>
        <begin position="959"/>
        <end position="985"/>
    </location>
</feature>
<feature type="compositionally biased region" description="Low complexity" evidence="1">
    <location>
        <begin position="712"/>
        <end position="732"/>
    </location>
</feature>
<dbReference type="GO" id="GO:0005737">
    <property type="term" value="C:cytoplasm"/>
    <property type="evidence" value="ECO:0007669"/>
    <property type="project" value="TreeGrafter"/>
</dbReference>
<name>A0A1X2GX12_9FUNG</name>
<dbReference type="PANTHER" id="PTHR12673:SF159">
    <property type="entry name" value="LD03170P"/>
    <property type="match status" value="1"/>
</dbReference>
<dbReference type="STRING" id="101127.A0A1X2GX12"/>